<protein>
    <recommendedName>
        <fullName evidence="1">RNA methyltransferase</fullName>
        <ecNumber evidence="1">2.1.1.-</ecNumber>
    </recommendedName>
</protein>
<dbReference type="InterPro" id="IPR039772">
    <property type="entry name" value="Bin3-like"/>
</dbReference>
<dbReference type="GO" id="GO:0008171">
    <property type="term" value="F:O-methyltransferase activity"/>
    <property type="evidence" value="ECO:0007669"/>
    <property type="project" value="UniProtKB-UniRule"/>
</dbReference>
<dbReference type="GO" id="GO:0017069">
    <property type="term" value="F:snRNA binding"/>
    <property type="evidence" value="ECO:0007669"/>
    <property type="project" value="TreeGrafter"/>
</dbReference>
<evidence type="ECO:0000256" key="1">
    <source>
        <dbReference type="RuleBase" id="RU367087"/>
    </source>
</evidence>
<dbReference type="OrthoDB" id="540004at2759"/>
<comment type="similarity">
    <text evidence="1">Belongs to the methyltransferase superfamily.</text>
</comment>
<keyword evidence="1" id="KW-0949">S-adenosyl-L-methionine</keyword>
<dbReference type="InterPro" id="IPR029063">
    <property type="entry name" value="SAM-dependent_MTases_sf"/>
</dbReference>
<accession>A0A1Y2B160</accession>
<feature type="non-terminal residue" evidence="2">
    <location>
        <position position="1"/>
    </location>
</feature>
<dbReference type="GO" id="GO:0008173">
    <property type="term" value="F:RNA methyltransferase activity"/>
    <property type="evidence" value="ECO:0007669"/>
    <property type="project" value="UniProtKB-UniRule"/>
</dbReference>
<organism evidence="2 3">
    <name type="scientific">Neocallimastix californiae</name>
    <dbReference type="NCBI Taxonomy" id="1754190"/>
    <lineage>
        <taxon>Eukaryota</taxon>
        <taxon>Fungi</taxon>
        <taxon>Fungi incertae sedis</taxon>
        <taxon>Chytridiomycota</taxon>
        <taxon>Chytridiomycota incertae sedis</taxon>
        <taxon>Neocallimastigomycetes</taxon>
        <taxon>Neocallimastigales</taxon>
        <taxon>Neocallimastigaceae</taxon>
        <taxon>Neocallimastix</taxon>
    </lineage>
</organism>
<name>A0A1Y2B160_9FUNG</name>
<dbReference type="PANTHER" id="PTHR12315">
    <property type="entry name" value="BICOID-INTERACTING PROTEIN RELATED"/>
    <property type="match status" value="1"/>
</dbReference>
<dbReference type="Gene3D" id="3.40.50.150">
    <property type="entry name" value="Vaccinia Virus protein VP39"/>
    <property type="match status" value="1"/>
</dbReference>
<dbReference type="PANTHER" id="PTHR12315:SF0">
    <property type="entry name" value="7SK SNRNA METHYLPHOSPHATE CAPPING ENZYME"/>
    <property type="match status" value="1"/>
</dbReference>
<evidence type="ECO:0000313" key="2">
    <source>
        <dbReference type="EMBL" id="ORY27815.1"/>
    </source>
</evidence>
<gene>
    <name evidence="2" type="ORF">LY90DRAFT_513293</name>
</gene>
<dbReference type="EMBL" id="MCOG01000190">
    <property type="protein sequence ID" value="ORY27815.1"/>
    <property type="molecule type" value="Genomic_DNA"/>
</dbReference>
<dbReference type="Proteomes" id="UP000193920">
    <property type="component" value="Unassembled WGS sequence"/>
</dbReference>
<evidence type="ECO:0000313" key="3">
    <source>
        <dbReference type="Proteomes" id="UP000193920"/>
    </source>
</evidence>
<comment type="caution">
    <text evidence="2">The sequence shown here is derived from an EMBL/GenBank/DDBJ whole genome shotgun (WGS) entry which is preliminary data.</text>
</comment>
<dbReference type="GO" id="GO:0032259">
    <property type="term" value="P:methylation"/>
    <property type="evidence" value="ECO:0007669"/>
    <property type="project" value="UniProtKB-KW"/>
</dbReference>
<dbReference type="EC" id="2.1.1.-" evidence="1"/>
<dbReference type="STRING" id="1754190.A0A1Y2B160"/>
<keyword evidence="3" id="KW-1185">Reference proteome</keyword>
<keyword evidence="1" id="KW-0808">Transferase</keyword>
<dbReference type="SUPFAM" id="SSF53335">
    <property type="entry name" value="S-adenosyl-L-methionine-dependent methyltransferases"/>
    <property type="match status" value="1"/>
</dbReference>
<dbReference type="AlphaFoldDB" id="A0A1Y2B160"/>
<proteinExistence type="inferred from homology"/>
<keyword evidence="1" id="KW-0489">Methyltransferase</keyword>
<reference evidence="2 3" key="1">
    <citation type="submission" date="2016-08" db="EMBL/GenBank/DDBJ databases">
        <title>A Parts List for Fungal Cellulosomes Revealed by Comparative Genomics.</title>
        <authorList>
            <consortium name="DOE Joint Genome Institute"/>
            <person name="Haitjema C.H."/>
            <person name="Gilmore S.P."/>
            <person name="Henske J.K."/>
            <person name="Solomon K.V."/>
            <person name="De Groot R."/>
            <person name="Kuo A."/>
            <person name="Mondo S.J."/>
            <person name="Salamov A.A."/>
            <person name="Labutti K."/>
            <person name="Zhao Z."/>
            <person name="Chiniquy J."/>
            <person name="Barry K."/>
            <person name="Brewer H.M."/>
            <person name="Purvine S.O."/>
            <person name="Wright A.T."/>
            <person name="Boxma B."/>
            <person name="Van Alen T."/>
            <person name="Hackstein J.H."/>
            <person name="Baker S.E."/>
            <person name="Grigoriev I.V."/>
            <person name="O'Malley M.A."/>
        </authorList>
    </citation>
    <scope>NUCLEOTIDE SEQUENCE [LARGE SCALE GENOMIC DNA]</scope>
    <source>
        <strain evidence="2 3">G1</strain>
    </source>
</reference>
<sequence>SFNSLKAKSVFSLNKSFHPYTNTSNESFNSERKVLKNNKFIYGNYEHYYGYRNKSSIPIDPRIELFEEEWFKNKICLDVGCNSGFLTTSIDIDKDLRESALKNNINVENKTSNNLKIDKNSSNLLSDNNNIFKLLIS</sequence>
<dbReference type="GO" id="GO:0040031">
    <property type="term" value="P:snRNA modification"/>
    <property type="evidence" value="ECO:0007669"/>
    <property type="project" value="TreeGrafter"/>
</dbReference>